<evidence type="ECO:0000256" key="5">
    <source>
        <dbReference type="ARBA" id="ARBA00022840"/>
    </source>
</evidence>
<dbReference type="EC" id="3.6.4.13" evidence="1"/>
<dbReference type="CDD" id="cd18787">
    <property type="entry name" value="SF2_C_DEAD"/>
    <property type="match status" value="1"/>
</dbReference>
<keyword evidence="3" id="KW-0378">Hydrolase</keyword>
<dbReference type="GO" id="GO:0016787">
    <property type="term" value="F:hydrolase activity"/>
    <property type="evidence" value="ECO:0007669"/>
    <property type="project" value="UniProtKB-KW"/>
</dbReference>
<keyword evidence="6" id="KW-0694">RNA-binding</keyword>
<dbReference type="CDD" id="cd17963">
    <property type="entry name" value="DEADc_DDX19_DDX25"/>
    <property type="match status" value="1"/>
</dbReference>
<accession>A0AAV1DTH2</accession>
<keyword evidence="4" id="KW-0347">Helicase</keyword>
<dbReference type="SMART" id="SM00487">
    <property type="entry name" value="DEXDc"/>
    <property type="match status" value="1"/>
</dbReference>
<dbReference type="InterPro" id="IPR014001">
    <property type="entry name" value="Helicase_ATP-bd"/>
</dbReference>
<keyword evidence="5" id="KW-0067">ATP-binding</keyword>
<dbReference type="PROSITE" id="PS51192">
    <property type="entry name" value="HELICASE_ATP_BIND_1"/>
    <property type="match status" value="1"/>
</dbReference>
<evidence type="ECO:0000256" key="2">
    <source>
        <dbReference type="ARBA" id="ARBA00022741"/>
    </source>
</evidence>
<dbReference type="InterPro" id="IPR025836">
    <property type="entry name" value="Zn_knuckle_CX2CX4HX4C"/>
</dbReference>
<dbReference type="EMBL" id="OX459123">
    <property type="protein sequence ID" value="CAI9110332.1"/>
    <property type="molecule type" value="Genomic_DNA"/>
</dbReference>
<feature type="short sequence motif" description="Q motif" evidence="7">
    <location>
        <begin position="353"/>
        <end position="382"/>
    </location>
</feature>
<evidence type="ECO:0000313" key="12">
    <source>
        <dbReference type="Proteomes" id="UP001161247"/>
    </source>
</evidence>
<evidence type="ECO:0000259" key="8">
    <source>
        <dbReference type="PROSITE" id="PS51192"/>
    </source>
</evidence>
<feature type="domain" description="Helicase ATP-binding" evidence="8">
    <location>
        <begin position="387"/>
        <end position="558"/>
    </location>
</feature>
<dbReference type="Pfam" id="PF00271">
    <property type="entry name" value="Helicase_C"/>
    <property type="match status" value="1"/>
</dbReference>
<keyword evidence="12" id="KW-1185">Reference proteome</keyword>
<dbReference type="AlphaFoldDB" id="A0AAV1DTH2"/>
<dbReference type="SMART" id="SM00490">
    <property type="entry name" value="HELICc"/>
    <property type="match status" value="1"/>
</dbReference>
<dbReference type="Proteomes" id="UP001161247">
    <property type="component" value="Chromosome 6"/>
</dbReference>
<dbReference type="PANTHER" id="PTHR47958">
    <property type="entry name" value="ATP-DEPENDENT RNA HELICASE DBP3"/>
    <property type="match status" value="1"/>
</dbReference>
<reference evidence="11" key="1">
    <citation type="submission" date="2023-03" db="EMBL/GenBank/DDBJ databases">
        <authorList>
            <person name="Julca I."/>
        </authorList>
    </citation>
    <scope>NUCLEOTIDE SEQUENCE</scope>
</reference>
<dbReference type="SUPFAM" id="SSF52540">
    <property type="entry name" value="P-loop containing nucleoside triphosphate hydrolases"/>
    <property type="match status" value="2"/>
</dbReference>
<evidence type="ECO:0000259" key="9">
    <source>
        <dbReference type="PROSITE" id="PS51194"/>
    </source>
</evidence>
<dbReference type="InterPro" id="IPR014014">
    <property type="entry name" value="RNA_helicase_DEAD_Q_motif"/>
</dbReference>
<evidence type="ECO:0000256" key="7">
    <source>
        <dbReference type="PROSITE-ProRule" id="PRU00552"/>
    </source>
</evidence>
<dbReference type="PROSITE" id="PS51195">
    <property type="entry name" value="Q_MOTIF"/>
    <property type="match status" value="1"/>
</dbReference>
<dbReference type="InterPro" id="IPR011545">
    <property type="entry name" value="DEAD/DEAH_box_helicase_dom"/>
</dbReference>
<evidence type="ECO:0000256" key="1">
    <source>
        <dbReference type="ARBA" id="ARBA00012552"/>
    </source>
</evidence>
<sequence>MAEKPAGPHHSRLKPMDQKGKAIITPVDGEEGKFYLVAKIISVFVFDELADRNKTLKLRPWYYGRCLVVMTALEPGTDISDLRFDESPFWVHVKKLPFDAMTYELAQEIGDCIGDFISAKRNPDGLCVGSTLRIRVRLFLDRPIIQELLVLCRGEGRTVELQYEKLDGYCTFCGRLSHVVEHCEHRLVRFMDGDRRTPPENWGDWLRYGSPVQVPRRTSVGVNRTHFPYKIAADKTGTLSPDFPVTIVDHLNLSMADSAESTDAKVTGSMDNSVKSTPAFKFTGRWADKADTQEAAASGELTPVQNALDSLTIEDTTKINKDADSLPEPPAVAAAITPDEIVTAGDTIYGSAEKFEDLNLSPELLKGLYVQMKFEKPSKIQAISLPMILTPPFKNLVAQAHNGSGKTTCFVLGMLSRIDTKLAAPQALCICPTRELATQNMEVLLKMGKFTGIKSELAIPADGNHRRSPITAPVVIGTPGTISRPIVSTKLSLSFMKILVFDEADHMLAEGSFRDDSMKTMKSIAKSSPDCQVLLFSATFNDAVGAFVDQTIQEIFHKDYNQMFVRKEELSLASVKQYKVNCPDELAVGNFSLFKNRILELGDKVGQTIRVVRTRNSASMLRKSLVDLGYEVTSIQGDLQQQDRDKIVKEFKEGLTSVLISTDILARGFDQDPEPDYEVYLHRVGRAGRFGRKGAVFNLLCDNRDKQLMAKIEKYYNCEIAEVAPWQSEDGFEDALINAGLDMDFLFFDPVALLW</sequence>
<evidence type="ECO:0000259" key="10">
    <source>
        <dbReference type="PROSITE" id="PS51195"/>
    </source>
</evidence>
<evidence type="ECO:0000313" key="11">
    <source>
        <dbReference type="EMBL" id="CAI9110332.1"/>
    </source>
</evidence>
<keyword evidence="2" id="KW-0547">Nucleotide-binding</keyword>
<feature type="domain" description="DEAD-box RNA helicase Q" evidence="10">
    <location>
        <begin position="353"/>
        <end position="382"/>
    </location>
</feature>
<name>A0AAV1DTH2_OLDCO</name>
<proteinExistence type="predicted"/>
<evidence type="ECO:0000256" key="6">
    <source>
        <dbReference type="ARBA" id="ARBA00022884"/>
    </source>
</evidence>
<dbReference type="InterPro" id="IPR001650">
    <property type="entry name" value="Helicase_C-like"/>
</dbReference>
<dbReference type="PROSITE" id="PS51194">
    <property type="entry name" value="HELICASE_CTER"/>
    <property type="match status" value="1"/>
</dbReference>
<dbReference type="GO" id="GO:0003723">
    <property type="term" value="F:RNA binding"/>
    <property type="evidence" value="ECO:0007669"/>
    <property type="project" value="UniProtKB-KW"/>
</dbReference>
<dbReference type="GO" id="GO:0005524">
    <property type="term" value="F:ATP binding"/>
    <property type="evidence" value="ECO:0007669"/>
    <property type="project" value="UniProtKB-KW"/>
</dbReference>
<feature type="domain" description="Helicase C-terminal" evidence="9">
    <location>
        <begin position="597"/>
        <end position="731"/>
    </location>
</feature>
<dbReference type="Pfam" id="PF14392">
    <property type="entry name" value="zf-CCHC_4"/>
    <property type="match status" value="1"/>
</dbReference>
<protein>
    <recommendedName>
        <fullName evidence="1">RNA helicase</fullName>
        <ecNumber evidence="1">3.6.4.13</ecNumber>
    </recommendedName>
</protein>
<organism evidence="11 12">
    <name type="scientific">Oldenlandia corymbosa var. corymbosa</name>
    <dbReference type="NCBI Taxonomy" id="529605"/>
    <lineage>
        <taxon>Eukaryota</taxon>
        <taxon>Viridiplantae</taxon>
        <taxon>Streptophyta</taxon>
        <taxon>Embryophyta</taxon>
        <taxon>Tracheophyta</taxon>
        <taxon>Spermatophyta</taxon>
        <taxon>Magnoliopsida</taxon>
        <taxon>eudicotyledons</taxon>
        <taxon>Gunneridae</taxon>
        <taxon>Pentapetalae</taxon>
        <taxon>asterids</taxon>
        <taxon>lamiids</taxon>
        <taxon>Gentianales</taxon>
        <taxon>Rubiaceae</taxon>
        <taxon>Rubioideae</taxon>
        <taxon>Spermacoceae</taxon>
        <taxon>Hedyotis-Oldenlandia complex</taxon>
        <taxon>Oldenlandia</taxon>
    </lineage>
</organism>
<dbReference type="GO" id="GO:0003724">
    <property type="term" value="F:RNA helicase activity"/>
    <property type="evidence" value="ECO:0007669"/>
    <property type="project" value="UniProtKB-EC"/>
</dbReference>
<evidence type="ECO:0000256" key="4">
    <source>
        <dbReference type="ARBA" id="ARBA00022806"/>
    </source>
</evidence>
<dbReference type="InterPro" id="IPR027417">
    <property type="entry name" value="P-loop_NTPase"/>
</dbReference>
<dbReference type="Gene3D" id="3.40.50.300">
    <property type="entry name" value="P-loop containing nucleotide triphosphate hydrolases"/>
    <property type="match status" value="2"/>
</dbReference>
<gene>
    <name evidence="11" type="ORF">OLC1_LOCUS18008</name>
</gene>
<dbReference type="Pfam" id="PF00270">
    <property type="entry name" value="DEAD"/>
    <property type="match status" value="1"/>
</dbReference>
<evidence type="ECO:0000256" key="3">
    <source>
        <dbReference type="ARBA" id="ARBA00022801"/>
    </source>
</evidence>